<dbReference type="Proteomes" id="UP000824998">
    <property type="component" value="Unassembled WGS sequence"/>
</dbReference>
<sequence length="483" mass="54338">MHTHQQDPINPSTERPNEGNSKPTAKKMSADMDIVHVTYEQVHGSSGGLSAEPTTPTKRAKGNVFGRLSGRTEKGEVDGKLDEISRKALPKQSPRKSGDRVRMRDEKGRLSYPVRTPDLRRKGPFLNPDTTDFEQLYEDQKKIREGKMERVERPSRPNRPADLGLLGLPRSNPVSRAASPVPSRKHGHRKTKSASKRFADYVRTSADVLDETRRDFAGIFSPQFDHFTHAPFSFGRRNSTDSLKSFYCAGESDELANKPSLDEICSRPIINNQPTKQRELLRSPKKAQRPRCRLCRTGSESSRGLCASCEHDHVRPISDLPDLGGDSASEGEVKPIPPPKDLKYLGVNKGQSSRPSTSRTVDSTKPEGQISFGCVPKGQLVITPTLDRQHSIPILIVGENDQEDDLRYETWKNSVMIQKEKDRAQSDPSTWATCYGSSDFEYFERVEPNVVRPLTINKENDAGDKSRDTSFYRFYDDILRSQQ</sequence>
<organism evidence="2 3">
    <name type="scientific">Amylocarpus encephaloides</name>
    <dbReference type="NCBI Taxonomy" id="45428"/>
    <lineage>
        <taxon>Eukaryota</taxon>
        <taxon>Fungi</taxon>
        <taxon>Dikarya</taxon>
        <taxon>Ascomycota</taxon>
        <taxon>Pezizomycotina</taxon>
        <taxon>Leotiomycetes</taxon>
        <taxon>Helotiales</taxon>
        <taxon>Helotiales incertae sedis</taxon>
        <taxon>Amylocarpus</taxon>
    </lineage>
</organism>
<proteinExistence type="predicted"/>
<feature type="compositionally biased region" description="Basic and acidic residues" evidence="1">
    <location>
        <begin position="138"/>
        <end position="155"/>
    </location>
</feature>
<keyword evidence="3" id="KW-1185">Reference proteome</keyword>
<evidence type="ECO:0000256" key="1">
    <source>
        <dbReference type="SAM" id="MobiDB-lite"/>
    </source>
</evidence>
<dbReference type="AlphaFoldDB" id="A0A9P7YM06"/>
<name>A0A9P7YM06_9HELO</name>
<reference evidence="2" key="1">
    <citation type="journal article" date="2021" name="IMA Fungus">
        <title>Genomic characterization of three marine fungi, including Emericellopsis atlantica sp. nov. with signatures of a generalist lifestyle and marine biomass degradation.</title>
        <authorList>
            <person name="Hagestad O.C."/>
            <person name="Hou L."/>
            <person name="Andersen J.H."/>
            <person name="Hansen E.H."/>
            <person name="Altermark B."/>
            <person name="Li C."/>
            <person name="Kuhnert E."/>
            <person name="Cox R.J."/>
            <person name="Crous P.W."/>
            <person name="Spatafora J.W."/>
            <person name="Lail K."/>
            <person name="Amirebrahimi M."/>
            <person name="Lipzen A."/>
            <person name="Pangilinan J."/>
            <person name="Andreopoulos W."/>
            <person name="Hayes R.D."/>
            <person name="Ng V."/>
            <person name="Grigoriev I.V."/>
            <person name="Jackson S.A."/>
            <person name="Sutton T.D.S."/>
            <person name="Dobson A.D.W."/>
            <person name="Rama T."/>
        </authorList>
    </citation>
    <scope>NUCLEOTIDE SEQUENCE</scope>
    <source>
        <strain evidence="2">TRa018bII</strain>
    </source>
</reference>
<feature type="compositionally biased region" description="Basic and acidic residues" evidence="1">
    <location>
        <begin position="70"/>
        <end position="86"/>
    </location>
</feature>
<comment type="caution">
    <text evidence="2">The sequence shown here is derived from an EMBL/GenBank/DDBJ whole genome shotgun (WGS) entry which is preliminary data.</text>
</comment>
<accession>A0A9P7YM06</accession>
<feature type="compositionally biased region" description="Polar residues" evidence="1">
    <location>
        <begin position="1"/>
        <end position="23"/>
    </location>
</feature>
<gene>
    <name evidence="2" type="ORF">BJ875DRAFT_482977</name>
</gene>
<feature type="compositionally biased region" description="Polar residues" evidence="1">
    <location>
        <begin position="349"/>
        <end position="363"/>
    </location>
</feature>
<feature type="compositionally biased region" description="Basic and acidic residues" evidence="1">
    <location>
        <begin position="96"/>
        <end position="109"/>
    </location>
</feature>
<dbReference type="EMBL" id="MU251425">
    <property type="protein sequence ID" value="KAG9235667.1"/>
    <property type="molecule type" value="Genomic_DNA"/>
</dbReference>
<protein>
    <submittedName>
        <fullName evidence="2">Uncharacterized protein</fullName>
    </submittedName>
</protein>
<feature type="region of interest" description="Disordered" evidence="1">
    <location>
        <begin position="320"/>
        <end position="369"/>
    </location>
</feature>
<feature type="region of interest" description="Disordered" evidence="1">
    <location>
        <begin position="1"/>
        <end position="197"/>
    </location>
</feature>
<dbReference type="OrthoDB" id="3546685at2759"/>
<evidence type="ECO:0000313" key="2">
    <source>
        <dbReference type="EMBL" id="KAG9235667.1"/>
    </source>
</evidence>
<feature type="compositionally biased region" description="Basic residues" evidence="1">
    <location>
        <begin position="183"/>
        <end position="195"/>
    </location>
</feature>
<evidence type="ECO:0000313" key="3">
    <source>
        <dbReference type="Proteomes" id="UP000824998"/>
    </source>
</evidence>